<dbReference type="InterPro" id="IPR001867">
    <property type="entry name" value="OmpR/PhoB-type_DNA-bd"/>
</dbReference>
<gene>
    <name evidence="10" type="ORF">JOD17_003447</name>
</gene>
<evidence type="ECO:0000259" key="8">
    <source>
        <dbReference type="PROSITE" id="PS50110"/>
    </source>
</evidence>
<dbReference type="InterPro" id="IPR039420">
    <property type="entry name" value="WalR-like"/>
</dbReference>
<accession>A0ABS2PH30</accession>
<dbReference type="Proteomes" id="UP000741863">
    <property type="component" value="Unassembled WGS sequence"/>
</dbReference>
<evidence type="ECO:0000256" key="5">
    <source>
        <dbReference type="ARBA" id="ARBA00023163"/>
    </source>
</evidence>
<dbReference type="InterPro" id="IPR001789">
    <property type="entry name" value="Sig_transdc_resp-reg_receiver"/>
</dbReference>
<protein>
    <submittedName>
        <fullName evidence="10">DNA-binding response OmpR family regulator</fullName>
    </submittedName>
</protein>
<dbReference type="Gene3D" id="6.10.250.690">
    <property type="match status" value="1"/>
</dbReference>
<comment type="caution">
    <text evidence="10">The sequence shown here is derived from an EMBL/GenBank/DDBJ whole genome shotgun (WGS) entry which is preliminary data.</text>
</comment>
<feature type="DNA-binding region" description="OmpR/PhoB-type" evidence="7">
    <location>
        <begin position="129"/>
        <end position="227"/>
    </location>
</feature>
<sequence length="229" mass="26683">MYSIYIVEDDQQIATLLGQHLGRYGYDVTYTNKFDEVKTEVIEHSPDLILLDINLPYFDGFHWCRQIRTFSNVPVIFISARTDEMNQVLAIEHGGDDYITKPFHLDVVTAKIKSALRRTYGEYANNTDSEQKEINGLIIYPNKNEVEFKQSRIELSKKEFLLFAKLIAQPDQIVSRDDLLESLWDEVDFVDDNTLSVNVNRVRKRLHEIGIVDAIHTVRGQGYRLRVNW</sequence>
<evidence type="ECO:0000256" key="7">
    <source>
        <dbReference type="PROSITE-ProRule" id="PRU01091"/>
    </source>
</evidence>
<dbReference type="PANTHER" id="PTHR48111">
    <property type="entry name" value="REGULATOR OF RPOS"/>
    <property type="match status" value="1"/>
</dbReference>
<feature type="domain" description="Response regulatory" evidence="8">
    <location>
        <begin position="3"/>
        <end position="116"/>
    </location>
</feature>
<dbReference type="EMBL" id="JAFBEC010000011">
    <property type="protein sequence ID" value="MBM7634345.1"/>
    <property type="molecule type" value="Genomic_DNA"/>
</dbReference>
<evidence type="ECO:0000256" key="2">
    <source>
        <dbReference type="ARBA" id="ARBA00023012"/>
    </source>
</evidence>
<proteinExistence type="predicted"/>
<evidence type="ECO:0000256" key="4">
    <source>
        <dbReference type="ARBA" id="ARBA00023125"/>
    </source>
</evidence>
<evidence type="ECO:0000313" key="10">
    <source>
        <dbReference type="EMBL" id="MBM7634345.1"/>
    </source>
</evidence>
<evidence type="ECO:0000256" key="6">
    <source>
        <dbReference type="PROSITE-ProRule" id="PRU00169"/>
    </source>
</evidence>
<dbReference type="RefSeq" id="WP_204699100.1">
    <property type="nucleotide sequence ID" value="NZ_JAFBEC010000011.1"/>
</dbReference>
<reference evidence="10 11" key="1">
    <citation type="submission" date="2021-01" db="EMBL/GenBank/DDBJ databases">
        <title>Genomic Encyclopedia of Type Strains, Phase IV (KMG-IV): sequencing the most valuable type-strain genomes for metagenomic binning, comparative biology and taxonomic classification.</title>
        <authorList>
            <person name="Goeker M."/>
        </authorList>
    </citation>
    <scope>NUCLEOTIDE SEQUENCE [LARGE SCALE GENOMIC DNA]</scope>
    <source>
        <strain evidence="10 11">DSM 25540</strain>
    </source>
</reference>
<dbReference type="Pfam" id="PF00072">
    <property type="entry name" value="Response_reg"/>
    <property type="match status" value="1"/>
</dbReference>
<keyword evidence="4 7" id="KW-0238">DNA-binding</keyword>
<evidence type="ECO:0000256" key="3">
    <source>
        <dbReference type="ARBA" id="ARBA00023015"/>
    </source>
</evidence>
<dbReference type="GO" id="GO:0003677">
    <property type="term" value="F:DNA binding"/>
    <property type="evidence" value="ECO:0007669"/>
    <property type="project" value="UniProtKB-KW"/>
</dbReference>
<keyword evidence="11" id="KW-1185">Reference proteome</keyword>
<dbReference type="InterPro" id="IPR036388">
    <property type="entry name" value="WH-like_DNA-bd_sf"/>
</dbReference>
<evidence type="ECO:0000259" key="9">
    <source>
        <dbReference type="PROSITE" id="PS51755"/>
    </source>
</evidence>
<dbReference type="CDD" id="cd18159">
    <property type="entry name" value="REC_OmpR_NsrR-like"/>
    <property type="match status" value="1"/>
</dbReference>
<dbReference type="CDD" id="cd00383">
    <property type="entry name" value="trans_reg_C"/>
    <property type="match status" value="1"/>
</dbReference>
<dbReference type="SUPFAM" id="SSF52172">
    <property type="entry name" value="CheY-like"/>
    <property type="match status" value="1"/>
</dbReference>
<keyword evidence="1 6" id="KW-0597">Phosphoprotein</keyword>
<dbReference type="PROSITE" id="PS51755">
    <property type="entry name" value="OMPR_PHOB"/>
    <property type="match status" value="1"/>
</dbReference>
<dbReference type="Gene3D" id="3.40.50.2300">
    <property type="match status" value="1"/>
</dbReference>
<dbReference type="PROSITE" id="PS50110">
    <property type="entry name" value="RESPONSE_REGULATORY"/>
    <property type="match status" value="1"/>
</dbReference>
<organism evidence="10 11">
    <name type="scientific">Geomicrobium sediminis</name>
    <dbReference type="NCBI Taxonomy" id="1347788"/>
    <lineage>
        <taxon>Bacteria</taxon>
        <taxon>Bacillati</taxon>
        <taxon>Bacillota</taxon>
        <taxon>Bacilli</taxon>
        <taxon>Bacillales</taxon>
        <taxon>Geomicrobium</taxon>
    </lineage>
</organism>
<feature type="domain" description="OmpR/PhoB-type" evidence="9">
    <location>
        <begin position="129"/>
        <end position="227"/>
    </location>
</feature>
<keyword evidence="2" id="KW-0902">Two-component regulatory system</keyword>
<keyword evidence="3" id="KW-0805">Transcription regulation</keyword>
<dbReference type="InterPro" id="IPR011006">
    <property type="entry name" value="CheY-like_superfamily"/>
</dbReference>
<keyword evidence="5" id="KW-0804">Transcription</keyword>
<evidence type="ECO:0000313" key="11">
    <source>
        <dbReference type="Proteomes" id="UP000741863"/>
    </source>
</evidence>
<name>A0ABS2PH30_9BACL</name>
<dbReference type="Pfam" id="PF00486">
    <property type="entry name" value="Trans_reg_C"/>
    <property type="match status" value="1"/>
</dbReference>
<evidence type="ECO:0000256" key="1">
    <source>
        <dbReference type="ARBA" id="ARBA00022553"/>
    </source>
</evidence>
<dbReference type="SUPFAM" id="SSF46894">
    <property type="entry name" value="C-terminal effector domain of the bipartite response regulators"/>
    <property type="match status" value="1"/>
</dbReference>
<feature type="modified residue" description="4-aspartylphosphate" evidence="6">
    <location>
        <position position="52"/>
    </location>
</feature>
<dbReference type="Gene3D" id="1.10.10.10">
    <property type="entry name" value="Winged helix-like DNA-binding domain superfamily/Winged helix DNA-binding domain"/>
    <property type="match status" value="1"/>
</dbReference>
<dbReference type="InterPro" id="IPR016032">
    <property type="entry name" value="Sig_transdc_resp-reg_C-effctor"/>
</dbReference>
<dbReference type="SMART" id="SM00448">
    <property type="entry name" value="REC"/>
    <property type="match status" value="1"/>
</dbReference>
<dbReference type="SMART" id="SM00862">
    <property type="entry name" value="Trans_reg_C"/>
    <property type="match status" value="1"/>
</dbReference>
<dbReference type="PANTHER" id="PTHR48111:SF43">
    <property type="entry name" value="STAGE 0 SPORULATION PROTEIN A HOMOLOG"/>
    <property type="match status" value="1"/>
</dbReference>